<dbReference type="SUPFAM" id="SSF46689">
    <property type="entry name" value="Homeodomain-like"/>
    <property type="match status" value="1"/>
</dbReference>
<reference evidence="7 8" key="1">
    <citation type="submission" date="2023-08" db="EMBL/GenBank/DDBJ databases">
        <authorList>
            <person name="Sharma P."/>
            <person name="Verma V."/>
            <person name="Mohan M.K."/>
            <person name="Dubey A.K."/>
        </authorList>
    </citation>
    <scope>NUCLEOTIDE SEQUENCE [LARGE SCALE GENOMIC DNA]</scope>
    <source>
        <strain evidence="7 8">ADP4</strain>
    </source>
</reference>
<dbReference type="InterPro" id="IPR041347">
    <property type="entry name" value="MftR_C"/>
</dbReference>
<keyword evidence="3" id="KW-0804">Transcription</keyword>
<dbReference type="Gene3D" id="1.10.10.60">
    <property type="entry name" value="Homeodomain-like"/>
    <property type="match status" value="1"/>
</dbReference>
<feature type="DNA-binding region" description="H-T-H motif" evidence="4">
    <location>
        <begin position="50"/>
        <end position="69"/>
    </location>
</feature>
<dbReference type="PRINTS" id="PR00455">
    <property type="entry name" value="HTHTETR"/>
</dbReference>
<evidence type="ECO:0000256" key="1">
    <source>
        <dbReference type="ARBA" id="ARBA00023015"/>
    </source>
</evidence>
<evidence type="ECO:0000313" key="7">
    <source>
        <dbReference type="EMBL" id="MEF3112826.1"/>
    </source>
</evidence>
<dbReference type="Proteomes" id="UP001348265">
    <property type="component" value="Unassembled WGS sequence"/>
</dbReference>
<evidence type="ECO:0000313" key="8">
    <source>
        <dbReference type="Proteomes" id="UP001348265"/>
    </source>
</evidence>
<dbReference type="InterPro" id="IPR050109">
    <property type="entry name" value="HTH-type_TetR-like_transc_reg"/>
</dbReference>
<protein>
    <submittedName>
        <fullName evidence="7">TetR family transcriptional regulator</fullName>
    </submittedName>
</protein>
<sequence length="210" mass="23239">MARMACAPKTTDRPGPPRTGLRERKKIQTRRAIRRAAYRLFAEHGYEATSVDRIAAAADVSPSTVFRYFPTREDIVLTDEYDPLLEAGLRARPADEPMAESMRHVAVEALRRLPAEERAELAQRARLIREVPAIRGRTAENTARDSAMISAVLAERTGRSADDLEVRVVCAAILAGLQEALLHWAADGRPEDLGTLIDRSMNVLGRGLTL</sequence>
<dbReference type="InterPro" id="IPR009057">
    <property type="entry name" value="Homeodomain-like_sf"/>
</dbReference>
<comment type="caution">
    <text evidence="7">The sequence shown here is derived from an EMBL/GenBank/DDBJ whole genome shotgun (WGS) entry which is preliminary data.</text>
</comment>
<dbReference type="Pfam" id="PF00440">
    <property type="entry name" value="TetR_N"/>
    <property type="match status" value="1"/>
</dbReference>
<organism evidence="7 8">
    <name type="scientific">Streptomyces chrestomyceticus</name>
    <dbReference type="NCBI Taxonomy" id="68185"/>
    <lineage>
        <taxon>Bacteria</taxon>
        <taxon>Bacillati</taxon>
        <taxon>Actinomycetota</taxon>
        <taxon>Actinomycetes</taxon>
        <taxon>Kitasatosporales</taxon>
        <taxon>Streptomycetaceae</taxon>
        <taxon>Streptomyces</taxon>
    </lineage>
</organism>
<evidence type="ECO:0000256" key="3">
    <source>
        <dbReference type="ARBA" id="ARBA00023163"/>
    </source>
</evidence>
<keyword evidence="2 4" id="KW-0238">DNA-binding</keyword>
<evidence type="ECO:0000256" key="2">
    <source>
        <dbReference type="ARBA" id="ARBA00023125"/>
    </source>
</evidence>
<evidence type="ECO:0000256" key="5">
    <source>
        <dbReference type="SAM" id="MobiDB-lite"/>
    </source>
</evidence>
<dbReference type="EMBL" id="JAVFKM010000002">
    <property type="protein sequence ID" value="MEF3112826.1"/>
    <property type="molecule type" value="Genomic_DNA"/>
</dbReference>
<dbReference type="Pfam" id="PF17754">
    <property type="entry name" value="TetR_C_14"/>
    <property type="match status" value="1"/>
</dbReference>
<keyword evidence="8" id="KW-1185">Reference proteome</keyword>
<evidence type="ECO:0000259" key="6">
    <source>
        <dbReference type="PROSITE" id="PS50977"/>
    </source>
</evidence>
<feature type="region of interest" description="Disordered" evidence="5">
    <location>
        <begin position="1"/>
        <end position="21"/>
    </location>
</feature>
<feature type="domain" description="HTH tetR-type" evidence="6">
    <location>
        <begin position="27"/>
        <end position="87"/>
    </location>
</feature>
<proteinExistence type="predicted"/>
<dbReference type="InterPro" id="IPR001647">
    <property type="entry name" value="HTH_TetR"/>
</dbReference>
<gene>
    <name evidence="7" type="ORF">RB636_06365</name>
</gene>
<accession>A0ABU7WMR6</accession>
<name>A0ABU7WMR6_9ACTN</name>
<keyword evidence="1" id="KW-0805">Transcription regulation</keyword>
<dbReference type="PANTHER" id="PTHR30055:SF234">
    <property type="entry name" value="HTH-TYPE TRANSCRIPTIONAL REGULATOR BETI"/>
    <property type="match status" value="1"/>
</dbReference>
<evidence type="ECO:0000256" key="4">
    <source>
        <dbReference type="PROSITE-ProRule" id="PRU00335"/>
    </source>
</evidence>
<dbReference type="PROSITE" id="PS50977">
    <property type="entry name" value="HTH_TETR_2"/>
    <property type="match status" value="1"/>
</dbReference>
<dbReference type="Gene3D" id="1.10.357.10">
    <property type="entry name" value="Tetracycline Repressor, domain 2"/>
    <property type="match status" value="1"/>
</dbReference>
<dbReference type="PANTHER" id="PTHR30055">
    <property type="entry name" value="HTH-TYPE TRANSCRIPTIONAL REGULATOR RUTR"/>
    <property type="match status" value="1"/>
</dbReference>
<dbReference type="RefSeq" id="WP_331785667.1">
    <property type="nucleotide sequence ID" value="NZ_JAVFKM010000002.1"/>
</dbReference>